<organism evidence="1 2">
    <name type="scientific">Pontiella desulfatans</name>
    <dbReference type="NCBI Taxonomy" id="2750659"/>
    <lineage>
        <taxon>Bacteria</taxon>
        <taxon>Pseudomonadati</taxon>
        <taxon>Kiritimatiellota</taxon>
        <taxon>Kiritimatiellia</taxon>
        <taxon>Kiritimatiellales</taxon>
        <taxon>Pontiellaceae</taxon>
        <taxon>Pontiella</taxon>
    </lineage>
</organism>
<name>A0A6C2TWJ8_PONDE</name>
<dbReference type="EMBL" id="CAAHFG010000001">
    <property type="protein sequence ID" value="VGO11874.1"/>
    <property type="molecule type" value="Genomic_DNA"/>
</dbReference>
<evidence type="ECO:0000313" key="2">
    <source>
        <dbReference type="Proteomes" id="UP000366872"/>
    </source>
</evidence>
<reference evidence="1 2" key="1">
    <citation type="submission" date="2019-04" db="EMBL/GenBank/DDBJ databases">
        <authorList>
            <person name="Van Vliet M D."/>
        </authorList>
    </citation>
    <scope>NUCLEOTIDE SEQUENCE [LARGE SCALE GENOMIC DNA]</scope>
    <source>
        <strain evidence="1 2">F1</strain>
    </source>
</reference>
<proteinExistence type="predicted"/>
<keyword evidence="2" id="KW-1185">Reference proteome</keyword>
<gene>
    <name evidence="1" type="ORF">PDESU_00421</name>
</gene>
<accession>A0A6C2TWJ8</accession>
<dbReference type="AlphaFoldDB" id="A0A6C2TWJ8"/>
<dbReference type="RefSeq" id="WP_136077589.1">
    <property type="nucleotide sequence ID" value="NZ_CAAHFG010000001.1"/>
</dbReference>
<sequence>MQDTNKNTDAANAADIEKKVHELPTVVVKGNTHGLRAGAAKLIAGELAKTGRFFMNGDALMELVVKGKKHELRPATAKRLAYLIEKYTKPVALKAVKDSAVTVPTQCGQGFASSIMETDEFHELLHSIQIISPCPLLIKHEGKLELVAQDKVVGDVFAHGEAPPEPETVKEAKQILDKVLVDFDFVSDGDRSRAYAALIVPSLVMGGLLEGRATIDLIESNESQSGKGYWNKMKSAIYNQQSAVINFGQRGLGSAERSFNCAVVAGHGMILFDNCRGHIESQQIESFLTEDSYQAAVPHCPDVTIDPTRTVVSMTTNEASLNKDLAYRTAPVRIKKREKGYGFERYENDGFILDHIRLNQPVFLGAVFRIVREWYSNGGQVDPVAAHAHDFSRWAGVMNYIVKDILCEADMFAGYDDVKKMLYTPNQSWLREVSRALLENKDTSASMQTGDILKELEELGLERLIPGLKDYETLDMGNCLRKCSTLAGRKLSPLFRGTGDIVIEGIRIKRTVESKPRIEIDAEGKSVNRGDRETPCYSFEVVKG</sequence>
<protein>
    <submittedName>
        <fullName evidence="1">Uncharacterized protein</fullName>
    </submittedName>
</protein>
<evidence type="ECO:0000313" key="1">
    <source>
        <dbReference type="EMBL" id="VGO11874.1"/>
    </source>
</evidence>
<dbReference type="Proteomes" id="UP000366872">
    <property type="component" value="Unassembled WGS sequence"/>
</dbReference>